<feature type="transmembrane region" description="Helical" evidence="2">
    <location>
        <begin position="772"/>
        <end position="792"/>
    </location>
</feature>
<dbReference type="RefSeq" id="WP_136663945.1">
    <property type="nucleotide sequence ID" value="NZ_RFLV01000001.1"/>
</dbReference>
<reference evidence="3 4" key="1">
    <citation type="submission" date="2018-10" db="EMBL/GenBank/DDBJ databases">
        <title>Pseudomonas leptonychotis sp. nov., isolated from Weddell seals in Antarctica.</title>
        <authorList>
            <person name="Novakova D."/>
            <person name="Svec P."/>
            <person name="Kralova S."/>
            <person name="Kristofova L."/>
            <person name="Zeman M."/>
            <person name="Pantucek R."/>
            <person name="Maslanova I."/>
            <person name="Sedlacek I."/>
        </authorList>
    </citation>
    <scope>NUCLEOTIDE SEQUENCE [LARGE SCALE GENOMIC DNA]</scope>
    <source>
        <strain evidence="3 4">CCM 8849</strain>
    </source>
</reference>
<organism evidence="3 4">
    <name type="scientific">Pseudomonas leptonychotis</name>
    <dbReference type="NCBI Taxonomy" id="2448482"/>
    <lineage>
        <taxon>Bacteria</taxon>
        <taxon>Pseudomonadati</taxon>
        <taxon>Pseudomonadota</taxon>
        <taxon>Gammaproteobacteria</taxon>
        <taxon>Pseudomonadales</taxon>
        <taxon>Pseudomonadaceae</taxon>
        <taxon>Pseudomonas</taxon>
    </lineage>
</organism>
<evidence type="ECO:0000256" key="1">
    <source>
        <dbReference type="SAM" id="MobiDB-lite"/>
    </source>
</evidence>
<evidence type="ECO:0000256" key="2">
    <source>
        <dbReference type="SAM" id="Phobius"/>
    </source>
</evidence>
<protein>
    <submittedName>
        <fullName evidence="3">Uncharacterized protein</fullName>
    </submittedName>
</protein>
<gene>
    <name evidence="3" type="ORF">D8779_08325</name>
</gene>
<keyword evidence="2" id="KW-0812">Transmembrane</keyword>
<evidence type="ECO:0000313" key="4">
    <source>
        <dbReference type="Proteomes" id="UP000307541"/>
    </source>
</evidence>
<evidence type="ECO:0000313" key="3">
    <source>
        <dbReference type="EMBL" id="TIH10668.1"/>
    </source>
</evidence>
<proteinExistence type="predicted"/>
<sequence length="1102" mass="122083">MSELKDESIEQGTRKRTEYDNARRAQLTINLTRTDGGKLRIPIAYNMRSHEEEKDIQQNTFLAIVPLARLPGNDQYDKAPKGGLPRPGRIYVFQDGKLWRELLCDGKGNLSDVDVGYWRKQAEQGQFADDRSAACTPLSLILVPMLLQGHFVGNDYTMAYSELPWTWEYITWLEGNSSRVQKRLQSFGPAWSAAVAGGEQWRTTQAMPIVVIDKHAEGLRPRDFNVESALADPATFTPSLAAIPPTEWVAKLQSTLTELAGHDKSAPPAPLPAITAAVDVFAEKAMRGYPKLVGLILHDPLFSLRHATAQARQTESYLLALNALVPHRPNGRYAQLVYSTVMQKAENPLSKFQEYLDINELNKAVFVRERHEAREHLELMLKRLVGIFNNDLAVVLQDWLFSHDERLLEPYALLAEALDALGKSPVQSDALCVDAMGRELQQSIGRLSQSLLQGKHAVTRSILVTDENSVPEPVKRLQALAATGRQPKPERMGLSSLLRVVDIEPEDTDRGLVFKNVHALISDLMDTFSVSVLTHLQRLNSSGAVMQVTFNRLFAPSLGALDKLSSKWKGLQLMTAAEAEAKHFKILGSNSGGLQSGLTPAERTTLSRQNYLYGNILDHEERVIGSSSPRQLDKVLQNQGKVTLIVAPDDHPEVRKYRAWKEYVARKVDTLARTPSMPVVAVACALYNLQAQRDGMRGLITEGLEGKGRYQAGIVSAVTDLTVALGNLTKPMLGVENSLVQVLEKQLFDTSKISKRWAAKLIEQTDNAKLPALRTLSGVAMLFTTALSVWDAKRAWQQGDMDAALAYGVAASGGAAWTAYAWGMAINPFVLGIGAVLFIGGSIVAGWLVDSDAEALLKNGPFGREHGQVGLLDGLLGDDKRFAHLADSQVAYTQLLGILGKPRIQVSRFAEWLRQAPAPQRARLLRLNAERETRFPSSSAQCVRASAQPLEGEDWVVTVHSPLLAMFQREQDFQLHAVEQLAVLPLTGVFNVERVEPRPIGEAKVSAMPLDDASVLYVLPKQYPVLQLTPLQRRGSQVTQRLKVFAQFHLGTPTNLKQYVVLPQSSPKRWLPYNASYRQLPQQQAQPGEVPYWQIEVAEFKA</sequence>
<comment type="caution">
    <text evidence="3">The sequence shown here is derived from an EMBL/GenBank/DDBJ whole genome shotgun (WGS) entry which is preliminary data.</text>
</comment>
<feature type="transmembrane region" description="Helical" evidence="2">
    <location>
        <begin position="804"/>
        <end position="823"/>
    </location>
</feature>
<keyword evidence="4" id="KW-1185">Reference proteome</keyword>
<dbReference type="CDD" id="cd20705">
    <property type="entry name" value="MIX_I"/>
    <property type="match status" value="1"/>
</dbReference>
<dbReference type="EMBL" id="RFLV01000001">
    <property type="protein sequence ID" value="TIH10668.1"/>
    <property type="molecule type" value="Genomic_DNA"/>
</dbReference>
<accession>A0A4T2A4C4</accession>
<feature type="region of interest" description="Disordered" evidence="1">
    <location>
        <begin position="1"/>
        <end position="21"/>
    </location>
</feature>
<keyword evidence="2" id="KW-0472">Membrane</keyword>
<dbReference type="Proteomes" id="UP000307541">
    <property type="component" value="Unassembled WGS sequence"/>
</dbReference>
<name>A0A4T2A4C4_9PSED</name>
<feature type="transmembrane region" description="Helical" evidence="2">
    <location>
        <begin position="829"/>
        <end position="849"/>
    </location>
</feature>
<keyword evidence="2" id="KW-1133">Transmembrane helix</keyword>
<dbReference type="OrthoDB" id="5406083at2"/>
<dbReference type="AlphaFoldDB" id="A0A4T2A4C4"/>